<dbReference type="Proteomes" id="UP001215280">
    <property type="component" value="Unassembled WGS sequence"/>
</dbReference>
<comment type="caution">
    <text evidence="2">The sequence shown here is derived from an EMBL/GenBank/DDBJ whole genome shotgun (WGS) entry which is preliminary data.</text>
</comment>
<feature type="region of interest" description="Disordered" evidence="1">
    <location>
        <begin position="165"/>
        <end position="190"/>
    </location>
</feature>
<accession>A0AAD7IFE2</accession>
<feature type="region of interest" description="Disordered" evidence="1">
    <location>
        <begin position="44"/>
        <end position="67"/>
    </location>
</feature>
<proteinExistence type="predicted"/>
<protein>
    <submittedName>
        <fullName evidence="2">Uncharacterized protein</fullName>
    </submittedName>
</protein>
<reference evidence="2" key="1">
    <citation type="submission" date="2023-03" db="EMBL/GenBank/DDBJ databases">
        <title>Massive genome expansion in bonnet fungi (Mycena s.s.) driven by repeated elements and novel gene families across ecological guilds.</title>
        <authorList>
            <consortium name="Lawrence Berkeley National Laboratory"/>
            <person name="Harder C.B."/>
            <person name="Miyauchi S."/>
            <person name="Viragh M."/>
            <person name="Kuo A."/>
            <person name="Thoen E."/>
            <person name="Andreopoulos B."/>
            <person name="Lu D."/>
            <person name="Skrede I."/>
            <person name="Drula E."/>
            <person name="Henrissat B."/>
            <person name="Morin E."/>
            <person name="Kohler A."/>
            <person name="Barry K."/>
            <person name="LaButti K."/>
            <person name="Morin E."/>
            <person name="Salamov A."/>
            <person name="Lipzen A."/>
            <person name="Mereny Z."/>
            <person name="Hegedus B."/>
            <person name="Baldrian P."/>
            <person name="Stursova M."/>
            <person name="Weitz H."/>
            <person name="Taylor A."/>
            <person name="Grigoriev I.V."/>
            <person name="Nagy L.G."/>
            <person name="Martin F."/>
            <person name="Kauserud H."/>
        </authorList>
    </citation>
    <scope>NUCLEOTIDE SEQUENCE</scope>
    <source>
        <strain evidence="2">CBHHK188m</strain>
    </source>
</reference>
<evidence type="ECO:0000313" key="2">
    <source>
        <dbReference type="EMBL" id="KAJ7740458.1"/>
    </source>
</evidence>
<keyword evidence="3" id="KW-1185">Reference proteome</keyword>
<organism evidence="2 3">
    <name type="scientific">Mycena maculata</name>
    <dbReference type="NCBI Taxonomy" id="230809"/>
    <lineage>
        <taxon>Eukaryota</taxon>
        <taxon>Fungi</taxon>
        <taxon>Dikarya</taxon>
        <taxon>Basidiomycota</taxon>
        <taxon>Agaricomycotina</taxon>
        <taxon>Agaricomycetes</taxon>
        <taxon>Agaricomycetidae</taxon>
        <taxon>Agaricales</taxon>
        <taxon>Marasmiineae</taxon>
        <taxon>Mycenaceae</taxon>
        <taxon>Mycena</taxon>
    </lineage>
</organism>
<name>A0AAD7IFE2_9AGAR</name>
<evidence type="ECO:0000256" key="1">
    <source>
        <dbReference type="SAM" id="MobiDB-lite"/>
    </source>
</evidence>
<dbReference type="EMBL" id="JARJLG010000127">
    <property type="protein sequence ID" value="KAJ7740458.1"/>
    <property type="molecule type" value="Genomic_DNA"/>
</dbReference>
<evidence type="ECO:0000313" key="3">
    <source>
        <dbReference type="Proteomes" id="UP001215280"/>
    </source>
</evidence>
<dbReference type="AlphaFoldDB" id="A0AAD7IFE2"/>
<gene>
    <name evidence="2" type="ORF">DFH07DRAFT_778391</name>
</gene>
<sequence length="220" mass="24584">MWRTKEGAWQAEGLELGSWRRQEDCCAVTARMKPAHTRVAVKQAGLMRRAKKWPRKSESHGDHGTLNAGMERARARITAKQAGGNGLEEAREERAKASRDLLCGFLGLVRRLQHTLCVDRTGPFEGEEGREDTARGCVEVDKECHHNTNTQGSCAQPSKIDTLVQPQRVPPRPPERPGNTRCKNSEKGRWGPWGSSWAEALRAGLPKGAALQRRYIDTLR</sequence>